<organism evidence="1 2">
    <name type="scientific">Caerostris extrusa</name>
    <name type="common">Bark spider</name>
    <name type="synonym">Caerostris bankana</name>
    <dbReference type="NCBI Taxonomy" id="172846"/>
    <lineage>
        <taxon>Eukaryota</taxon>
        <taxon>Metazoa</taxon>
        <taxon>Ecdysozoa</taxon>
        <taxon>Arthropoda</taxon>
        <taxon>Chelicerata</taxon>
        <taxon>Arachnida</taxon>
        <taxon>Araneae</taxon>
        <taxon>Araneomorphae</taxon>
        <taxon>Entelegynae</taxon>
        <taxon>Araneoidea</taxon>
        <taxon>Araneidae</taxon>
        <taxon>Caerostris</taxon>
    </lineage>
</organism>
<comment type="caution">
    <text evidence="1">The sequence shown here is derived from an EMBL/GenBank/DDBJ whole genome shotgun (WGS) entry which is preliminary data.</text>
</comment>
<reference evidence="1 2" key="1">
    <citation type="submission" date="2021-06" db="EMBL/GenBank/DDBJ databases">
        <title>Caerostris extrusa draft genome.</title>
        <authorList>
            <person name="Kono N."/>
            <person name="Arakawa K."/>
        </authorList>
    </citation>
    <scope>NUCLEOTIDE SEQUENCE [LARGE SCALE GENOMIC DNA]</scope>
</reference>
<proteinExistence type="predicted"/>
<gene>
    <name evidence="1" type="ORF">CEXT_569801</name>
</gene>
<name>A0AAV4VTR3_CAEEX</name>
<dbReference type="AlphaFoldDB" id="A0AAV4VTR3"/>
<protein>
    <submittedName>
        <fullName evidence="1">Uncharacterized protein</fullName>
    </submittedName>
</protein>
<sequence length="86" mass="10043">MQRKFSCEHQEVGLPRLDEGRPNDWVNFLQGPQARDEYEAKFRLSRGVIRQLAEQFAPWELFVAPETLSKNGLHACRMVEQRQSGQ</sequence>
<keyword evidence="2" id="KW-1185">Reference proteome</keyword>
<evidence type="ECO:0000313" key="2">
    <source>
        <dbReference type="Proteomes" id="UP001054945"/>
    </source>
</evidence>
<evidence type="ECO:0000313" key="1">
    <source>
        <dbReference type="EMBL" id="GIY73792.1"/>
    </source>
</evidence>
<dbReference type="EMBL" id="BPLR01015122">
    <property type="protein sequence ID" value="GIY73792.1"/>
    <property type="molecule type" value="Genomic_DNA"/>
</dbReference>
<accession>A0AAV4VTR3</accession>
<dbReference type="Proteomes" id="UP001054945">
    <property type="component" value="Unassembled WGS sequence"/>
</dbReference>